<dbReference type="PANTHER" id="PTHR20961:SF124">
    <property type="entry name" value="GLYCOSYLTRANSFERASE"/>
    <property type="match status" value="1"/>
</dbReference>
<dbReference type="EMBL" id="JABFUD020000011">
    <property type="protein sequence ID" value="KAI5073900.1"/>
    <property type="molecule type" value="Genomic_DNA"/>
</dbReference>
<dbReference type="Pfam" id="PF04577">
    <property type="entry name" value="Glyco_transf_61"/>
    <property type="match status" value="1"/>
</dbReference>
<comment type="caution">
    <text evidence="6">The sequence shown here is derived from an EMBL/GenBank/DDBJ whole genome shotgun (WGS) entry which is preliminary data.</text>
</comment>
<dbReference type="InterPro" id="IPR007657">
    <property type="entry name" value="Glycosyltransferase_61"/>
</dbReference>
<organism evidence="6 7">
    <name type="scientific">Adiantum capillus-veneris</name>
    <name type="common">Maidenhair fern</name>
    <dbReference type="NCBI Taxonomy" id="13818"/>
    <lineage>
        <taxon>Eukaryota</taxon>
        <taxon>Viridiplantae</taxon>
        <taxon>Streptophyta</taxon>
        <taxon>Embryophyta</taxon>
        <taxon>Tracheophyta</taxon>
        <taxon>Polypodiopsida</taxon>
        <taxon>Polypodiidae</taxon>
        <taxon>Polypodiales</taxon>
        <taxon>Pteridineae</taxon>
        <taxon>Pteridaceae</taxon>
        <taxon>Vittarioideae</taxon>
        <taxon>Adiantum</taxon>
    </lineage>
</organism>
<dbReference type="PANTHER" id="PTHR20961">
    <property type="entry name" value="GLYCOSYLTRANSFERASE"/>
    <property type="match status" value="1"/>
</dbReference>
<dbReference type="InterPro" id="IPR049625">
    <property type="entry name" value="Glyco_transf_61_cat"/>
</dbReference>
<dbReference type="GO" id="GO:0016763">
    <property type="term" value="F:pentosyltransferase activity"/>
    <property type="evidence" value="ECO:0007669"/>
    <property type="project" value="UniProtKB-ARBA"/>
</dbReference>
<keyword evidence="1" id="KW-0328">Glycosyltransferase</keyword>
<dbReference type="GO" id="GO:0005794">
    <property type="term" value="C:Golgi apparatus"/>
    <property type="evidence" value="ECO:0007669"/>
    <property type="project" value="UniProtKB-ARBA"/>
</dbReference>
<accession>A0A9D4ZI48</accession>
<keyword evidence="4" id="KW-1133">Transmembrane helix</keyword>
<dbReference type="Proteomes" id="UP000886520">
    <property type="component" value="Chromosome 11"/>
</dbReference>
<protein>
    <recommendedName>
        <fullName evidence="5">Glycosyltransferase 61 catalytic domain-containing protein</fullName>
    </recommendedName>
</protein>
<feature type="domain" description="Glycosyltransferase 61 catalytic" evidence="5">
    <location>
        <begin position="329"/>
        <end position="441"/>
    </location>
</feature>
<evidence type="ECO:0000256" key="2">
    <source>
        <dbReference type="ARBA" id="ARBA00022679"/>
    </source>
</evidence>
<keyword evidence="4" id="KW-0812">Transmembrane</keyword>
<evidence type="ECO:0000313" key="6">
    <source>
        <dbReference type="EMBL" id="KAI5073900.1"/>
    </source>
</evidence>
<evidence type="ECO:0000313" key="7">
    <source>
        <dbReference type="Proteomes" id="UP000886520"/>
    </source>
</evidence>
<dbReference type="AlphaFoldDB" id="A0A9D4ZI48"/>
<feature type="transmembrane region" description="Helical" evidence="4">
    <location>
        <begin position="68"/>
        <end position="87"/>
    </location>
</feature>
<gene>
    <name evidence="6" type="ORF">GOP47_0011913</name>
</gene>
<keyword evidence="2" id="KW-0808">Transferase</keyword>
<evidence type="ECO:0000259" key="5">
    <source>
        <dbReference type="Pfam" id="PF04577"/>
    </source>
</evidence>
<dbReference type="OrthoDB" id="529273at2759"/>
<keyword evidence="7" id="KW-1185">Reference proteome</keyword>
<sequence length="554" mass="61607">MYMYSIKAMRVPFTRVESCKLMATIQKSSTHDKKGETEREATYTTMELLLRSFSTKPFVVGKSSRDKLLASSYLLLLTVLLLSSLLLRHGLSPVDQKLKQNSDEASNRTMDEIMLVCDRSSSRTDVCMAKGNVRVVGGEKADNLYEVVVYQYSSNVKEREARVKPYTRKHDKIAMKSIPEVKLLGKALDRQLANNYPACEVRHLVPAILFSTGGYTTGNLFHQFTDGLIPLYLTAQQYQPVGQLVLLVLEYKRWWVLKYAEILSQITSYTIIDLATNKLVHCFPEVTVGLRFDDELYIDPQRHLGAGGASMAGFQAMLRAAYLPRPMITPSNLQAGDGSHSHADARPAPLPIRTSNTIAIKKLPNLVIMSRMGSRDRVLLNEQEVVALAEEIGFAVKVVAPEMNTSMAELYGAVSVCDVMMGVHGAALTHVVFMREGATLIQVVPLGTEWVSEVSFGKPARMLGLRYVEYKVSPRESSLWNLYPSYHPVLIDPQSINSKGWNLTSRIYLKGQNVTLSLPNITATLCSVYAALSIYSATPLVDPLNVTTVCAHRS</sequence>
<name>A0A9D4ZI48_ADICA</name>
<reference evidence="6" key="1">
    <citation type="submission" date="2021-01" db="EMBL/GenBank/DDBJ databases">
        <title>Adiantum capillus-veneris genome.</title>
        <authorList>
            <person name="Fang Y."/>
            <person name="Liao Q."/>
        </authorList>
    </citation>
    <scope>NUCLEOTIDE SEQUENCE</scope>
    <source>
        <strain evidence="6">H3</strain>
        <tissue evidence="6">Leaf</tissue>
    </source>
</reference>
<keyword evidence="4" id="KW-0472">Membrane</keyword>
<proteinExistence type="predicted"/>
<evidence type="ECO:0000256" key="4">
    <source>
        <dbReference type="SAM" id="Phobius"/>
    </source>
</evidence>
<evidence type="ECO:0000256" key="1">
    <source>
        <dbReference type="ARBA" id="ARBA00022676"/>
    </source>
</evidence>
<keyword evidence="3" id="KW-0325">Glycoprotein</keyword>
<evidence type="ECO:0000256" key="3">
    <source>
        <dbReference type="ARBA" id="ARBA00023180"/>
    </source>
</evidence>